<keyword evidence="2" id="KW-1185">Reference proteome</keyword>
<name>A0ABW2B3G6_9RHOB</name>
<comment type="caution">
    <text evidence="1">The sequence shown here is derived from an EMBL/GenBank/DDBJ whole genome shotgun (WGS) entry which is preliminary data.</text>
</comment>
<protein>
    <recommendedName>
        <fullName evidence="3">SGNH hydrolase-type esterase domain-containing protein</fullName>
    </recommendedName>
</protein>
<gene>
    <name evidence="1" type="ORF">ACFQFQ_13095</name>
</gene>
<reference evidence="2" key="1">
    <citation type="journal article" date="2019" name="Int. J. Syst. Evol. Microbiol.">
        <title>The Global Catalogue of Microorganisms (GCM) 10K type strain sequencing project: providing services to taxonomists for standard genome sequencing and annotation.</title>
        <authorList>
            <consortium name="The Broad Institute Genomics Platform"/>
            <consortium name="The Broad Institute Genome Sequencing Center for Infectious Disease"/>
            <person name="Wu L."/>
            <person name="Ma J."/>
        </authorList>
    </citation>
    <scope>NUCLEOTIDE SEQUENCE [LARGE SCALE GENOMIC DNA]</scope>
    <source>
        <strain evidence="2">CCUG 66188</strain>
    </source>
</reference>
<dbReference type="EMBL" id="JBHSWG010000001">
    <property type="protein sequence ID" value="MFC6760215.1"/>
    <property type="molecule type" value="Genomic_DNA"/>
</dbReference>
<evidence type="ECO:0000313" key="1">
    <source>
        <dbReference type="EMBL" id="MFC6760215.1"/>
    </source>
</evidence>
<evidence type="ECO:0000313" key="2">
    <source>
        <dbReference type="Proteomes" id="UP001596353"/>
    </source>
</evidence>
<dbReference type="InterPro" id="IPR036514">
    <property type="entry name" value="SGNH_hydro_sf"/>
</dbReference>
<accession>A0ABW2B3G6</accession>
<evidence type="ECO:0008006" key="3">
    <source>
        <dbReference type="Google" id="ProtNLM"/>
    </source>
</evidence>
<dbReference type="Gene3D" id="3.40.50.1110">
    <property type="entry name" value="SGNH hydrolase"/>
    <property type="match status" value="1"/>
</dbReference>
<dbReference type="Proteomes" id="UP001596353">
    <property type="component" value="Unassembled WGS sequence"/>
</dbReference>
<organism evidence="1 2">
    <name type="scientific">Sulfitobacter porphyrae</name>
    <dbReference type="NCBI Taxonomy" id="1246864"/>
    <lineage>
        <taxon>Bacteria</taxon>
        <taxon>Pseudomonadati</taxon>
        <taxon>Pseudomonadota</taxon>
        <taxon>Alphaproteobacteria</taxon>
        <taxon>Rhodobacterales</taxon>
        <taxon>Roseobacteraceae</taxon>
        <taxon>Sulfitobacter</taxon>
    </lineage>
</organism>
<sequence>MTRTEPRLLIIGFSNVATTNGFSVPTIERLQEAWPGLEAFRVGLGALQPQVIPPFIQTAAELLGPFTHVLLEINSSAYAMHPLSTEENGRELLADILLTVQDCGAEAAFMLHLRHWTGQVYLDFDALVRRFCAELDLPLIDLSAGWIERHGADQIAAWMRDETHTTKEGGEAMAETLTPFLTDFLRREPSLTGRSLPRPRLRRGVLSTAKALSAWPRERHDCLGLSLDFARIEGARRYLSWTGRYGRRALCTSITSAVGAIPLHWTLWVKRCLWPRLIPTATRPGLASWPLTRCAAGNCGV</sequence>
<dbReference type="SUPFAM" id="SSF52266">
    <property type="entry name" value="SGNH hydrolase"/>
    <property type="match status" value="1"/>
</dbReference>
<proteinExistence type="predicted"/>